<evidence type="ECO:0000256" key="1">
    <source>
        <dbReference type="ARBA" id="ARBA00007074"/>
    </source>
</evidence>
<keyword evidence="4" id="KW-0788">Thiol protease</keyword>
<accession>F5YJ15</accession>
<name>F5YJ15_TREPZ</name>
<reference evidence="7" key="1">
    <citation type="submission" date="2009-12" db="EMBL/GenBank/DDBJ databases">
        <title>Complete sequence of Treponema primitia strain ZAS-2.</title>
        <authorList>
            <person name="Tetu S.G."/>
            <person name="Matson E."/>
            <person name="Ren Q."/>
            <person name="Seshadri R."/>
            <person name="Elbourne L."/>
            <person name="Hassan K.A."/>
            <person name="Durkin A."/>
            <person name="Radune D."/>
            <person name="Mohamoud Y."/>
            <person name="Shay R."/>
            <person name="Jin S."/>
            <person name="Zhang X."/>
            <person name="Lucey K."/>
            <person name="Ballor N.R."/>
            <person name="Ottesen E."/>
            <person name="Rosenthal R."/>
            <person name="Allen A."/>
            <person name="Leadbetter J.R."/>
            <person name="Paulsen I.T."/>
        </authorList>
    </citation>
    <scope>NUCLEOTIDE SEQUENCE [LARGE SCALE GENOMIC DNA]</scope>
    <source>
        <strain evidence="7">ATCC BAA-887 / DSM 12427 / ZAS-2</strain>
    </source>
</reference>
<protein>
    <recommendedName>
        <fullName evidence="5">NlpC/P60 domain-containing protein</fullName>
    </recommendedName>
</protein>
<dbReference type="GO" id="GO:0008234">
    <property type="term" value="F:cysteine-type peptidase activity"/>
    <property type="evidence" value="ECO:0007669"/>
    <property type="project" value="UniProtKB-KW"/>
</dbReference>
<evidence type="ECO:0000256" key="3">
    <source>
        <dbReference type="ARBA" id="ARBA00022801"/>
    </source>
</evidence>
<proteinExistence type="inferred from homology"/>
<dbReference type="AlphaFoldDB" id="F5YJ15"/>
<keyword evidence="7" id="KW-1185">Reference proteome</keyword>
<gene>
    <name evidence="6" type="ordered locus">TREPR_2189</name>
</gene>
<comment type="similarity">
    <text evidence="1">Belongs to the peptidase C40 family.</text>
</comment>
<dbReference type="GO" id="GO:0006508">
    <property type="term" value="P:proteolysis"/>
    <property type="evidence" value="ECO:0007669"/>
    <property type="project" value="UniProtKB-KW"/>
</dbReference>
<dbReference type="SUPFAM" id="SSF54001">
    <property type="entry name" value="Cysteine proteinases"/>
    <property type="match status" value="1"/>
</dbReference>
<dbReference type="RefSeq" id="WP_015707996.1">
    <property type="nucleotide sequence ID" value="NC_015578.1"/>
</dbReference>
<dbReference type="Pfam" id="PF00877">
    <property type="entry name" value="NLPC_P60"/>
    <property type="match status" value="1"/>
</dbReference>
<dbReference type="InterPro" id="IPR000064">
    <property type="entry name" value="NLP_P60_dom"/>
</dbReference>
<evidence type="ECO:0000256" key="2">
    <source>
        <dbReference type="ARBA" id="ARBA00022670"/>
    </source>
</evidence>
<dbReference type="PROSITE" id="PS51935">
    <property type="entry name" value="NLPC_P60"/>
    <property type="match status" value="1"/>
</dbReference>
<reference evidence="6 7" key="2">
    <citation type="journal article" date="2011" name="ISME J.">
        <title>RNA-seq reveals cooperative metabolic interactions between two termite-gut spirochete species in co-culture.</title>
        <authorList>
            <person name="Rosenthal A.Z."/>
            <person name="Matson E.G."/>
            <person name="Eldar A."/>
            <person name="Leadbetter J.R."/>
        </authorList>
    </citation>
    <scope>NUCLEOTIDE SEQUENCE [LARGE SCALE GENOMIC DNA]</scope>
    <source>
        <strain evidence="7">ATCC BAA-887 / DSM 12427 / ZAS-2</strain>
    </source>
</reference>
<dbReference type="InterPro" id="IPR038765">
    <property type="entry name" value="Papain-like_cys_pep_sf"/>
</dbReference>
<feature type="domain" description="NlpC/P60" evidence="5">
    <location>
        <begin position="19"/>
        <end position="152"/>
    </location>
</feature>
<dbReference type="Gene3D" id="3.90.1720.10">
    <property type="entry name" value="endopeptidase domain like (from Nostoc punctiforme)"/>
    <property type="match status" value="1"/>
</dbReference>
<dbReference type="HOGENOM" id="CLU_1577799_0_0_12"/>
<dbReference type="EMBL" id="CP001843">
    <property type="protein sequence ID" value="AEF85100.1"/>
    <property type="molecule type" value="Genomic_DNA"/>
</dbReference>
<keyword evidence="3" id="KW-0378">Hydrolase</keyword>
<evidence type="ECO:0000313" key="6">
    <source>
        <dbReference type="EMBL" id="AEF85100.1"/>
    </source>
</evidence>
<evidence type="ECO:0000256" key="4">
    <source>
        <dbReference type="ARBA" id="ARBA00022807"/>
    </source>
</evidence>
<sequence>MGIKWNNLMENEKKQFEKMNELDKFIYFLLLQFGSPYGWGKENPESSDCSGAVCMALFAATGLLIRTTADDLYKRVFTVVNPRPTDIRAAFFITKKSGKHGDGYISAGTATHVAGFLEDGVILNSQEPYAKVRRITDVSDWFQRNGHEVAVRGLDREALVRLAGEGKNRYGLDSELNRYFDMGA</sequence>
<evidence type="ECO:0000313" key="7">
    <source>
        <dbReference type="Proteomes" id="UP000009223"/>
    </source>
</evidence>
<dbReference type="KEGG" id="tpi:TREPR_2189"/>
<organism evidence="6 7">
    <name type="scientific">Treponema primitia (strain ATCC BAA-887 / DSM 12427 / ZAS-2)</name>
    <dbReference type="NCBI Taxonomy" id="545694"/>
    <lineage>
        <taxon>Bacteria</taxon>
        <taxon>Pseudomonadati</taxon>
        <taxon>Spirochaetota</taxon>
        <taxon>Spirochaetia</taxon>
        <taxon>Spirochaetales</taxon>
        <taxon>Treponemataceae</taxon>
        <taxon>Treponema</taxon>
    </lineage>
</organism>
<evidence type="ECO:0000259" key="5">
    <source>
        <dbReference type="PROSITE" id="PS51935"/>
    </source>
</evidence>
<dbReference type="OrthoDB" id="359492at2"/>
<dbReference type="Proteomes" id="UP000009223">
    <property type="component" value="Chromosome"/>
</dbReference>
<dbReference type="eggNOG" id="ENOG5031CSE">
    <property type="taxonomic scope" value="Bacteria"/>
</dbReference>
<keyword evidence="2" id="KW-0645">Protease</keyword>
<dbReference type="STRING" id="545694.TREPR_2189"/>